<keyword evidence="2" id="KW-0378">Hydrolase</keyword>
<dbReference type="SUPFAM" id="SSF53098">
    <property type="entry name" value="Ribonuclease H-like"/>
    <property type="match status" value="1"/>
</dbReference>
<evidence type="ECO:0000256" key="1">
    <source>
        <dbReference type="ARBA" id="ARBA00022722"/>
    </source>
</evidence>
<feature type="domain" description="Exonuclease" evidence="5">
    <location>
        <begin position="18"/>
        <end position="183"/>
    </location>
</feature>
<gene>
    <name evidence="6" type="ORF">FHU39_000649</name>
</gene>
<sequence>MSSPGVLPREVAEAFPFSYAVVDVETTGLSPDNDRVLQIAVTQLTADGALEKQWTTLVDPERDPGPVHIHGITAARLRGAPRYADVADHIHELINGRVFVAHNARFDWDFLSSEADRAAAHFPSHQRLCTWQTSAMFDLPLPNLKLGTICQYWGVSQARPHDAADDVRALVEVTRHSLAYASFLHLQLPISRPWPRNGYPPTAPRANCPWKYPGRHTTGESLRQGMTVVFTGPTAVDRTLLIEEATEAGLAVMNSVSSRTSLLVSNGTTTTRKAERARLHGTSILTEAQYRRLLSAIQPGVAKQSPTTPPAAPTVKRTPKPTPNRGGPLAGHRVIIIGGAPDEAHSTRDRIVESGGACAVNLTASVTAAVPLSGHQTDQRWARVQDSNLLVLDQRSLQPVEQGHQSTVVHSLTTGTPMVTESEVAELPRGGVTDVEDAPLIVTVRWSHSAAIGDVDVVAFVLGDDELVGDDDDFCFYNQREHPGGAVDLELDTIGQAVANIRPSALEATSRVMLAASIDGDGVFGQLGAIELDVRSLDGVSLIHATLDAADQEASMLLAAVYWRNGSPRFRAIGQGYQHRLETLAVNFGVDIEDSPTRV</sequence>
<dbReference type="Gene3D" id="2.60.60.30">
    <property type="entry name" value="sav2460 like domains"/>
    <property type="match status" value="1"/>
</dbReference>
<dbReference type="Gene3D" id="3.30.420.10">
    <property type="entry name" value="Ribonuclease H-like superfamily/Ribonuclease H"/>
    <property type="match status" value="1"/>
</dbReference>
<dbReference type="SMART" id="SM00479">
    <property type="entry name" value="EXOIII"/>
    <property type="match status" value="1"/>
</dbReference>
<evidence type="ECO:0000313" key="6">
    <source>
        <dbReference type="EMBL" id="MBB2890665.1"/>
    </source>
</evidence>
<keyword evidence="1" id="KW-0540">Nuclease</keyword>
<dbReference type="Pfam" id="PF00929">
    <property type="entry name" value="RNase_T"/>
    <property type="match status" value="1"/>
</dbReference>
<dbReference type="CDD" id="cd06127">
    <property type="entry name" value="DEDDh"/>
    <property type="match status" value="1"/>
</dbReference>
<comment type="caution">
    <text evidence="6">The sequence shown here is derived from an EMBL/GenBank/DDBJ whole genome shotgun (WGS) entry which is preliminary data.</text>
</comment>
<evidence type="ECO:0000256" key="3">
    <source>
        <dbReference type="ARBA" id="ARBA00022839"/>
    </source>
</evidence>
<dbReference type="GO" id="GO:0005829">
    <property type="term" value="C:cytosol"/>
    <property type="evidence" value="ECO:0007669"/>
    <property type="project" value="TreeGrafter"/>
</dbReference>
<keyword evidence="6" id="KW-0808">Transferase</keyword>
<dbReference type="FunFam" id="3.30.420.10:FF:000045">
    <property type="entry name" value="3'-5' exonuclease DinG"/>
    <property type="match status" value="1"/>
</dbReference>
<dbReference type="SUPFAM" id="SSF52113">
    <property type="entry name" value="BRCT domain"/>
    <property type="match status" value="1"/>
</dbReference>
<evidence type="ECO:0000256" key="4">
    <source>
        <dbReference type="SAM" id="MobiDB-lite"/>
    </source>
</evidence>
<dbReference type="InterPro" id="IPR013520">
    <property type="entry name" value="Ribonucl_H"/>
</dbReference>
<dbReference type="Pfam" id="PF02342">
    <property type="entry name" value="TerD"/>
    <property type="match status" value="1"/>
</dbReference>
<evidence type="ECO:0000259" key="5">
    <source>
        <dbReference type="SMART" id="SM00479"/>
    </source>
</evidence>
<reference evidence="6 7" key="1">
    <citation type="submission" date="2020-08" db="EMBL/GenBank/DDBJ databases">
        <title>Sequencing the genomes of 1000 actinobacteria strains.</title>
        <authorList>
            <person name="Klenk H.-P."/>
        </authorList>
    </citation>
    <scope>NUCLEOTIDE SEQUENCE [LARGE SCALE GENOMIC DNA]</scope>
    <source>
        <strain evidence="6 7">DSM 105369</strain>
    </source>
</reference>
<dbReference type="GO" id="GO:0008408">
    <property type="term" value="F:3'-5' exonuclease activity"/>
    <property type="evidence" value="ECO:0007669"/>
    <property type="project" value="TreeGrafter"/>
</dbReference>
<dbReference type="Gene3D" id="3.40.50.10190">
    <property type="entry name" value="BRCT domain"/>
    <property type="match status" value="1"/>
</dbReference>
<dbReference type="PANTHER" id="PTHR30231:SF4">
    <property type="entry name" value="PROTEIN NEN2"/>
    <property type="match status" value="1"/>
</dbReference>
<protein>
    <submittedName>
        <fullName evidence="6">DNA polymerase-3 subunit epsilon</fullName>
        <ecNumber evidence="6">2.7.7.7</ecNumber>
    </submittedName>
</protein>
<dbReference type="GO" id="GO:0003887">
    <property type="term" value="F:DNA-directed DNA polymerase activity"/>
    <property type="evidence" value="ECO:0007669"/>
    <property type="project" value="UniProtKB-EC"/>
</dbReference>
<name>A0A839N642_9MICO</name>
<dbReference type="InterPro" id="IPR012337">
    <property type="entry name" value="RNaseH-like_sf"/>
</dbReference>
<dbReference type="RefSeq" id="WP_183318933.1">
    <property type="nucleotide sequence ID" value="NZ_JACHVQ010000001.1"/>
</dbReference>
<dbReference type="InterPro" id="IPR003325">
    <property type="entry name" value="TerD"/>
</dbReference>
<dbReference type="EMBL" id="JACHVQ010000001">
    <property type="protein sequence ID" value="MBB2890665.1"/>
    <property type="molecule type" value="Genomic_DNA"/>
</dbReference>
<dbReference type="Proteomes" id="UP000559182">
    <property type="component" value="Unassembled WGS sequence"/>
</dbReference>
<dbReference type="CDD" id="cd06974">
    <property type="entry name" value="TerD_like"/>
    <property type="match status" value="1"/>
</dbReference>
<dbReference type="InterPro" id="IPR036420">
    <property type="entry name" value="BRCT_dom_sf"/>
</dbReference>
<keyword evidence="7" id="KW-1185">Reference proteome</keyword>
<dbReference type="GO" id="GO:0003676">
    <property type="term" value="F:nucleic acid binding"/>
    <property type="evidence" value="ECO:0007669"/>
    <property type="project" value="InterPro"/>
</dbReference>
<dbReference type="EC" id="2.7.7.7" evidence="6"/>
<keyword evidence="3" id="KW-0269">Exonuclease</keyword>
<keyword evidence="6" id="KW-0548">Nucleotidyltransferase</keyword>
<evidence type="ECO:0000256" key="2">
    <source>
        <dbReference type="ARBA" id="ARBA00022801"/>
    </source>
</evidence>
<dbReference type="AlphaFoldDB" id="A0A839N642"/>
<dbReference type="PANTHER" id="PTHR30231">
    <property type="entry name" value="DNA POLYMERASE III SUBUNIT EPSILON"/>
    <property type="match status" value="1"/>
</dbReference>
<dbReference type="InterPro" id="IPR036397">
    <property type="entry name" value="RNaseH_sf"/>
</dbReference>
<organism evidence="6 7">
    <name type="scientific">Flexivirga oryzae</name>
    <dbReference type="NCBI Taxonomy" id="1794944"/>
    <lineage>
        <taxon>Bacteria</taxon>
        <taxon>Bacillati</taxon>
        <taxon>Actinomycetota</taxon>
        <taxon>Actinomycetes</taxon>
        <taxon>Micrococcales</taxon>
        <taxon>Dermacoccaceae</taxon>
        <taxon>Flexivirga</taxon>
    </lineage>
</organism>
<evidence type="ECO:0000313" key="7">
    <source>
        <dbReference type="Proteomes" id="UP000559182"/>
    </source>
</evidence>
<accession>A0A839N642</accession>
<feature type="region of interest" description="Disordered" evidence="4">
    <location>
        <begin position="301"/>
        <end position="330"/>
    </location>
</feature>
<proteinExistence type="predicted"/>